<evidence type="ECO:0000256" key="5">
    <source>
        <dbReference type="ARBA" id="ARBA00022454"/>
    </source>
</evidence>
<dbReference type="InterPro" id="IPR019809">
    <property type="entry name" value="Histone_H4_CS"/>
</dbReference>
<dbReference type="GO" id="GO:0005634">
    <property type="term" value="C:nucleus"/>
    <property type="evidence" value="ECO:0007669"/>
    <property type="project" value="UniProtKB-SubCell"/>
</dbReference>
<keyword evidence="7 9" id="KW-0539">Nucleus</keyword>
<evidence type="ECO:0000256" key="2">
    <source>
        <dbReference type="ARBA" id="ARBA00004123"/>
    </source>
</evidence>
<protein>
    <recommendedName>
        <fullName evidence="9">Histone H4</fullName>
    </recommendedName>
</protein>
<feature type="region of interest" description="Disordered" evidence="10">
    <location>
        <begin position="423"/>
        <end position="450"/>
    </location>
</feature>
<evidence type="ECO:0000313" key="11">
    <source>
        <dbReference type="EMBL" id="KAF5349894.1"/>
    </source>
</evidence>
<dbReference type="CDD" id="cd22912">
    <property type="entry name" value="HFD_H4"/>
    <property type="match status" value="1"/>
</dbReference>
<dbReference type="InterPro" id="IPR001951">
    <property type="entry name" value="Histone_H4"/>
</dbReference>
<feature type="region of interest" description="Disordered" evidence="10">
    <location>
        <begin position="1547"/>
        <end position="1570"/>
    </location>
</feature>
<comment type="similarity">
    <text evidence="4 9">Belongs to the histone H4 family.</text>
</comment>
<comment type="subcellular location">
    <subcellularLocation>
        <location evidence="3">Chromosome</location>
    </subcellularLocation>
    <subcellularLocation>
        <location evidence="2">Nucleus</location>
    </subcellularLocation>
</comment>
<dbReference type="GO" id="GO:0046982">
    <property type="term" value="F:protein heterodimerization activity"/>
    <property type="evidence" value="ECO:0007669"/>
    <property type="project" value="InterPro"/>
</dbReference>
<sequence length="1643" mass="184693">MITEPGFGIHSAVTESICGGPSLKGRHQIRGHMQQRPSHLNMSGRGKGGKGLGKGGAKRHRKILRDNIQGITKPAIRRLARRGGVKRISGLIYEETRGVLKIFLENVIRDSVTYTEHAKRKTVTALDVVYALKRSGRTLYGFGVLDGPQLIIPVCTDDRTADITTVYQAALDFQFNNHDGISKTEDRFASLAGVKAIEDKVNDLATSSQVLMDILDDVRKIHPIIDVVVLAFKAVVVLQIKRGENDQKVLVLRVKMQDMMEIFVQLRAISPEQESKRGFTVAESLKKLCDKISDDIWSCANLCDVYFKKATLVKLLKSPIYEGRFASYIDTFAERRNELHTALAMFTAYKMQSTLSTLETNQDMLKSIQESVKLIFEKLRNQSALEKELWKTIEAKGGLEKCIQDDSALGELIKIDASTSLDDTGENPAVPGSVHRPRTNSVGTTASYSVAPSPYAAGLTSYSVGPTPSYSAGPTSYSVGPTPSYSVGPSPSYSVGASPAYSVPGQPIPMPSLTNLRHRSYSHHSSRSRSRRPSSHRDEEEIPMMVPSPGFVTSGPSYEPTPSRSRRPSRHSRYEYPIPQPPSGQTDYSGYPGPDPSRTYTSAAGMPYPMDNIEMDLQPPQRVINDLKEELKNNIDDDLKKNMLVFRRKLDEQRRQLAQVGDEVVRQGNRLASAIDRGPHDRIYDPGWKLGVPVQEFVHTLHDYYVAQASDSSLVDEQFHKPPLPGSTREDQTIALQRAFTAAKRRAAEKWALQHINIKNIVPLGEVFDGDASGYVSVWEANQVASLRPKDWSGWSISSVSYNGSRIGQQASTKLPMHTGISVLRLWTCCIFKGRHFTIWQYRRKIGAIIIAMHKSLEEILPTNTAVVNRYLDFMVFVDRILHQIRPYPEEPDSLFAEQIAAYTRTEEDVMQRKLEALSYEIDGPDTLRLIIGESQIERNLFPLLYLLLKRHLGIIRAGIVNVFDREEFFIAEETLDQIFNAVNIRIQTLQWLFTNDFSSPIPPTPRLQTFAYGMYHNLLEGTSPYMLPVDYDIPKELEVDLESIQPVEQLKYPAPKIVDAPKDTIRPVKLGDYVTGVEGSWTGHLFNEEDVPIHGMLDLRVHKWNFSDGVFEGSGDYPQGTISVVGTIEIQRQQGTVKALLIAKPDYRKDQSFKIFLRGKLNITRYSSSKSTAARSLPPQYTISGEWGHSSNESEICGSFYLSQTPAWAHHFRARIVKPGERGRVKSLWDFACSAILHQVYAQKALLRKETVREMLQQLKRGAEMSRYQYLLTDTESFNRRDQKEMNKLLLTCTPWNWRFYRSVARTHFDWATLHHNNYCDACQAVILGDRYYCYTCSATSGGTSIDFCSTCRHDHDKNAYIGHAYIKLRKYNYSRYTLHLSDRTYMLSIRSMSPGPQGPVIMMPTASSESSVRSRSPRPLEVKPKRVRFSLGALRSSSGQSEVRSHRRRANSITAGSSWGLPHNESMLSPGADSTTEETVVGEAEDQEQQSIIPILSTNRNLGRCISCNEQVDLGEDVYWSCIICSEPSLDKKVVVCAECELRDRPVPPEKSSPTTGEDTEQKNHHTLDHPILRVHGRISRPLSPSVDWDSPWAGVGISDGLGTSSTTSKRRMALEFVKGLIRGKKLSSSPWDSNTEWDAF</sequence>
<feature type="region of interest" description="Disordered" evidence="10">
    <location>
        <begin position="19"/>
        <end position="59"/>
    </location>
</feature>
<evidence type="ECO:0000256" key="6">
    <source>
        <dbReference type="ARBA" id="ARBA00023125"/>
    </source>
</evidence>
<evidence type="ECO:0000256" key="9">
    <source>
        <dbReference type="RuleBase" id="RU000528"/>
    </source>
</evidence>
<dbReference type="Gene3D" id="1.10.20.10">
    <property type="entry name" value="Histone, subunit A"/>
    <property type="match status" value="1"/>
</dbReference>
<feature type="compositionally biased region" description="Gly residues" evidence="10">
    <location>
        <begin position="45"/>
        <end position="55"/>
    </location>
</feature>
<reference evidence="11 12" key="1">
    <citation type="journal article" date="2020" name="ISME J.">
        <title>Uncovering the hidden diversity of litter-decomposition mechanisms in mushroom-forming fungi.</title>
        <authorList>
            <person name="Floudas D."/>
            <person name="Bentzer J."/>
            <person name="Ahren D."/>
            <person name="Johansson T."/>
            <person name="Persson P."/>
            <person name="Tunlid A."/>
        </authorList>
    </citation>
    <scope>NUCLEOTIDE SEQUENCE [LARGE SCALE GENOMIC DNA]</scope>
    <source>
        <strain evidence="11 12">CBS 406.79</strain>
    </source>
</reference>
<gene>
    <name evidence="11" type="ORF">D9757_013614</name>
</gene>
<dbReference type="PANTHER" id="PTHR10484">
    <property type="entry name" value="HISTONE H4"/>
    <property type="match status" value="1"/>
</dbReference>
<evidence type="ECO:0000256" key="1">
    <source>
        <dbReference type="ARBA" id="ARBA00002001"/>
    </source>
</evidence>
<dbReference type="SUPFAM" id="SSF47113">
    <property type="entry name" value="Histone-fold"/>
    <property type="match status" value="1"/>
</dbReference>
<keyword evidence="12" id="KW-1185">Reference proteome</keyword>
<feature type="region of interest" description="Disordered" evidence="10">
    <location>
        <begin position="1437"/>
        <end position="1476"/>
    </location>
</feature>
<comment type="function">
    <text evidence="1 9">Core component of nucleosome. Nucleosomes wrap and compact DNA into chromatin, limiting DNA accessibility to the cellular machineries which require DNA as a template. Histones thereby play a central role in transcription regulation, DNA repair, DNA replication and chromosomal stability. DNA accessibility is regulated via a complex set of post-translational modifications of histones, also called histone code, and nucleosome remodeling.</text>
</comment>
<dbReference type="SMART" id="SM00417">
    <property type="entry name" value="H4"/>
    <property type="match status" value="1"/>
</dbReference>
<dbReference type="PRINTS" id="PR00623">
    <property type="entry name" value="HISTONEH4"/>
</dbReference>
<organism evidence="11 12">
    <name type="scientific">Collybiopsis confluens</name>
    <dbReference type="NCBI Taxonomy" id="2823264"/>
    <lineage>
        <taxon>Eukaryota</taxon>
        <taxon>Fungi</taxon>
        <taxon>Dikarya</taxon>
        <taxon>Basidiomycota</taxon>
        <taxon>Agaricomycotina</taxon>
        <taxon>Agaricomycetes</taxon>
        <taxon>Agaricomycetidae</taxon>
        <taxon>Agaricales</taxon>
        <taxon>Marasmiineae</taxon>
        <taxon>Omphalotaceae</taxon>
        <taxon>Collybiopsis</taxon>
    </lineage>
</organism>
<dbReference type="InterPro" id="IPR009072">
    <property type="entry name" value="Histone-fold"/>
</dbReference>
<dbReference type="Proteomes" id="UP000518752">
    <property type="component" value="Unassembled WGS sequence"/>
</dbReference>
<evidence type="ECO:0000256" key="10">
    <source>
        <dbReference type="SAM" id="MobiDB-lite"/>
    </source>
</evidence>
<proteinExistence type="inferred from homology"/>
<comment type="caution">
    <text evidence="11">The sequence shown here is derived from an EMBL/GenBank/DDBJ whole genome shotgun (WGS) entry which is preliminary data.</text>
</comment>
<dbReference type="FunFam" id="1.10.20.10:FF:000002">
    <property type="entry name" value="Histone H4"/>
    <property type="match status" value="1"/>
</dbReference>
<keyword evidence="6 9" id="KW-0238">DNA-binding</keyword>
<feature type="region of interest" description="Disordered" evidence="10">
    <location>
        <begin position="506"/>
        <end position="605"/>
    </location>
</feature>
<dbReference type="EMBL" id="JAACJN010000300">
    <property type="protein sequence ID" value="KAF5349894.1"/>
    <property type="molecule type" value="Genomic_DNA"/>
</dbReference>
<dbReference type="GO" id="GO:0000786">
    <property type="term" value="C:nucleosome"/>
    <property type="evidence" value="ECO:0007669"/>
    <property type="project" value="UniProtKB-KW"/>
</dbReference>
<comment type="subunit">
    <text evidence="9">The nucleosome is a histone octamer containing two molecules each of H2A, H2B, H3 and H4 assembled in one H3-H4 heterotetramer and two H2A-H2B heterodimers. The octamer wraps approximately 147 bp of DNA.</text>
</comment>
<dbReference type="OrthoDB" id="2122982at2759"/>
<feature type="compositionally biased region" description="Basic residues" evidence="10">
    <location>
        <begin position="516"/>
        <end position="534"/>
    </location>
</feature>
<evidence type="ECO:0000256" key="7">
    <source>
        <dbReference type="ARBA" id="ARBA00023242"/>
    </source>
</evidence>
<evidence type="ECO:0000256" key="4">
    <source>
        <dbReference type="ARBA" id="ARBA00006564"/>
    </source>
</evidence>
<evidence type="ECO:0000313" key="12">
    <source>
        <dbReference type="Proteomes" id="UP000518752"/>
    </source>
</evidence>
<accession>A0A8H5CXL7</accession>
<keyword evidence="5 9" id="KW-0158">Chromosome</keyword>
<dbReference type="GO" id="GO:0030527">
    <property type="term" value="F:structural constituent of chromatin"/>
    <property type="evidence" value="ECO:0007669"/>
    <property type="project" value="InterPro"/>
</dbReference>
<evidence type="ECO:0000256" key="8">
    <source>
        <dbReference type="ARBA" id="ARBA00023269"/>
    </source>
</evidence>
<dbReference type="PROSITE" id="PS00047">
    <property type="entry name" value="HISTONE_H4"/>
    <property type="match status" value="1"/>
</dbReference>
<keyword evidence="8 9" id="KW-0544">Nucleosome core</keyword>
<dbReference type="GO" id="GO:0003677">
    <property type="term" value="F:DNA binding"/>
    <property type="evidence" value="ECO:0007669"/>
    <property type="project" value="UniProtKB-KW"/>
</dbReference>
<dbReference type="SUPFAM" id="SSF57850">
    <property type="entry name" value="RING/U-box"/>
    <property type="match status" value="1"/>
</dbReference>
<evidence type="ECO:0000256" key="3">
    <source>
        <dbReference type="ARBA" id="ARBA00004286"/>
    </source>
</evidence>
<name>A0A8H5CXL7_9AGAR</name>